<comment type="caution">
    <text evidence="15">The sequence shown here is derived from an EMBL/GenBank/DDBJ whole genome shotgun (WGS) entry which is preliminary data.</text>
</comment>
<gene>
    <name evidence="13" type="primary">pheS</name>
    <name evidence="15" type="ORF">ENT43_03825</name>
</gene>
<dbReference type="InterPro" id="IPR045864">
    <property type="entry name" value="aa-tRNA-synth_II/BPL/LPL"/>
</dbReference>
<keyword evidence="6 13" id="KW-0479">Metal-binding</keyword>
<dbReference type="EMBL" id="DSYQ01000022">
    <property type="protein sequence ID" value="HGT71361.1"/>
    <property type="molecule type" value="Genomic_DNA"/>
</dbReference>
<dbReference type="GO" id="GO:0000287">
    <property type="term" value="F:magnesium ion binding"/>
    <property type="evidence" value="ECO:0007669"/>
    <property type="project" value="UniProtKB-UniRule"/>
</dbReference>
<dbReference type="NCBIfam" id="TIGR00468">
    <property type="entry name" value="pheS"/>
    <property type="match status" value="1"/>
</dbReference>
<comment type="subunit">
    <text evidence="3 13">Tetramer of two alpha and two beta subunits.</text>
</comment>
<dbReference type="EC" id="6.1.1.20" evidence="13"/>
<reference evidence="15" key="1">
    <citation type="journal article" date="2020" name="mSystems">
        <title>Genome- and Community-Level Interaction Insights into Carbon Utilization and Element Cycling Functions of Hydrothermarchaeota in Hydrothermal Sediment.</title>
        <authorList>
            <person name="Zhou Z."/>
            <person name="Liu Y."/>
            <person name="Xu W."/>
            <person name="Pan J."/>
            <person name="Luo Z.H."/>
            <person name="Li M."/>
        </authorList>
    </citation>
    <scope>NUCLEOTIDE SEQUENCE [LARGE SCALE GENOMIC DNA]</scope>
    <source>
        <strain evidence="15">SpSt-579</strain>
    </source>
</reference>
<keyword evidence="5 13" id="KW-0436">Ligase</keyword>
<dbReference type="HAMAP" id="MF_00281">
    <property type="entry name" value="Phe_tRNA_synth_alpha1"/>
    <property type="match status" value="1"/>
</dbReference>
<protein>
    <recommendedName>
        <fullName evidence="13">Phenylalanine--tRNA ligase alpha subunit</fullName>
        <ecNumber evidence="13">6.1.1.20</ecNumber>
    </recommendedName>
    <alternativeName>
        <fullName evidence="13">Phenylalanyl-tRNA synthetase alpha subunit</fullName>
        <shortName evidence="13">PheRS</shortName>
    </alternativeName>
</protein>
<dbReference type="GO" id="GO:0006432">
    <property type="term" value="P:phenylalanyl-tRNA aminoacylation"/>
    <property type="evidence" value="ECO:0007669"/>
    <property type="project" value="UniProtKB-UniRule"/>
</dbReference>
<dbReference type="Pfam" id="PF02912">
    <property type="entry name" value="Phe_tRNA-synt_N"/>
    <property type="match status" value="1"/>
</dbReference>
<evidence type="ECO:0000256" key="12">
    <source>
        <dbReference type="ARBA" id="ARBA00049255"/>
    </source>
</evidence>
<comment type="catalytic activity">
    <reaction evidence="12 13">
        <text>tRNA(Phe) + L-phenylalanine + ATP = L-phenylalanyl-tRNA(Phe) + AMP + diphosphate + H(+)</text>
        <dbReference type="Rhea" id="RHEA:19413"/>
        <dbReference type="Rhea" id="RHEA-COMP:9668"/>
        <dbReference type="Rhea" id="RHEA-COMP:9699"/>
        <dbReference type="ChEBI" id="CHEBI:15378"/>
        <dbReference type="ChEBI" id="CHEBI:30616"/>
        <dbReference type="ChEBI" id="CHEBI:33019"/>
        <dbReference type="ChEBI" id="CHEBI:58095"/>
        <dbReference type="ChEBI" id="CHEBI:78442"/>
        <dbReference type="ChEBI" id="CHEBI:78531"/>
        <dbReference type="ChEBI" id="CHEBI:456215"/>
        <dbReference type="EC" id="6.1.1.20"/>
    </reaction>
</comment>
<evidence type="ECO:0000256" key="4">
    <source>
        <dbReference type="ARBA" id="ARBA00022490"/>
    </source>
</evidence>
<evidence type="ECO:0000256" key="10">
    <source>
        <dbReference type="ARBA" id="ARBA00022917"/>
    </source>
</evidence>
<dbReference type="InterPro" id="IPR004188">
    <property type="entry name" value="Phe-tRNA_ligase_II_N"/>
</dbReference>
<dbReference type="CDD" id="cd00496">
    <property type="entry name" value="PheRS_alpha_core"/>
    <property type="match status" value="1"/>
</dbReference>
<dbReference type="Pfam" id="PF01409">
    <property type="entry name" value="tRNA-synt_2d"/>
    <property type="match status" value="1"/>
</dbReference>
<dbReference type="AlphaFoldDB" id="A0A7C4R607"/>
<dbReference type="GO" id="GO:0005524">
    <property type="term" value="F:ATP binding"/>
    <property type="evidence" value="ECO:0007669"/>
    <property type="project" value="UniProtKB-UniRule"/>
</dbReference>
<dbReference type="InterPro" id="IPR002319">
    <property type="entry name" value="Phenylalanyl-tRNA_Synthase"/>
</dbReference>
<evidence type="ECO:0000256" key="5">
    <source>
        <dbReference type="ARBA" id="ARBA00022598"/>
    </source>
</evidence>
<evidence type="ECO:0000256" key="1">
    <source>
        <dbReference type="ARBA" id="ARBA00004496"/>
    </source>
</evidence>
<comment type="subcellular location">
    <subcellularLocation>
        <location evidence="1 13">Cytoplasm</location>
    </subcellularLocation>
</comment>
<dbReference type="GO" id="GO:0000049">
    <property type="term" value="F:tRNA binding"/>
    <property type="evidence" value="ECO:0007669"/>
    <property type="project" value="InterPro"/>
</dbReference>
<dbReference type="SUPFAM" id="SSF55681">
    <property type="entry name" value="Class II aaRS and biotin synthetases"/>
    <property type="match status" value="1"/>
</dbReference>
<proteinExistence type="inferred from homology"/>
<accession>A0A7C4R607</accession>
<feature type="domain" description="Aminoacyl-transfer RNA synthetases class-II family profile" evidence="14">
    <location>
        <begin position="122"/>
        <end position="329"/>
    </location>
</feature>
<evidence type="ECO:0000256" key="3">
    <source>
        <dbReference type="ARBA" id="ARBA00011209"/>
    </source>
</evidence>
<evidence type="ECO:0000313" key="15">
    <source>
        <dbReference type="EMBL" id="HGT71361.1"/>
    </source>
</evidence>
<keyword evidence="7 13" id="KW-0547">Nucleotide-binding</keyword>
<keyword evidence="10 13" id="KW-0648">Protein biosynthesis</keyword>
<keyword evidence="11 13" id="KW-0030">Aminoacyl-tRNA synthetase</keyword>
<dbReference type="PANTHER" id="PTHR11538">
    <property type="entry name" value="PHENYLALANYL-TRNA SYNTHETASE"/>
    <property type="match status" value="1"/>
</dbReference>
<keyword evidence="8 13" id="KW-0067">ATP-binding</keyword>
<evidence type="ECO:0000259" key="14">
    <source>
        <dbReference type="PROSITE" id="PS50862"/>
    </source>
</evidence>
<evidence type="ECO:0000256" key="6">
    <source>
        <dbReference type="ARBA" id="ARBA00022723"/>
    </source>
</evidence>
<keyword evidence="4 13" id="KW-0963">Cytoplasm</keyword>
<evidence type="ECO:0000256" key="2">
    <source>
        <dbReference type="ARBA" id="ARBA00010207"/>
    </source>
</evidence>
<dbReference type="InterPro" id="IPR004529">
    <property type="entry name" value="Phe-tRNA-synth_IIc_asu"/>
</dbReference>
<comment type="cofactor">
    <cofactor evidence="13">
        <name>Mg(2+)</name>
        <dbReference type="ChEBI" id="CHEBI:18420"/>
    </cofactor>
    <text evidence="13">Binds 2 magnesium ions per tetramer.</text>
</comment>
<dbReference type="SUPFAM" id="SSF46589">
    <property type="entry name" value="tRNA-binding arm"/>
    <property type="match status" value="1"/>
</dbReference>
<dbReference type="Gene3D" id="3.30.930.10">
    <property type="entry name" value="Bira Bifunctional Protein, Domain 2"/>
    <property type="match status" value="1"/>
</dbReference>
<evidence type="ECO:0000256" key="13">
    <source>
        <dbReference type="HAMAP-Rule" id="MF_00281"/>
    </source>
</evidence>
<dbReference type="GO" id="GO:0005737">
    <property type="term" value="C:cytoplasm"/>
    <property type="evidence" value="ECO:0007669"/>
    <property type="project" value="UniProtKB-SubCell"/>
</dbReference>
<organism evidence="15">
    <name type="scientific">candidate division CPR3 bacterium</name>
    <dbReference type="NCBI Taxonomy" id="2268181"/>
    <lineage>
        <taxon>Bacteria</taxon>
        <taxon>Bacteria division CPR3</taxon>
    </lineage>
</organism>
<dbReference type="InterPro" id="IPR022911">
    <property type="entry name" value="Phe_tRNA_ligase_alpha1_bac"/>
</dbReference>
<dbReference type="PROSITE" id="PS50862">
    <property type="entry name" value="AA_TRNA_LIGASE_II"/>
    <property type="match status" value="1"/>
</dbReference>
<evidence type="ECO:0000256" key="9">
    <source>
        <dbReference type="ARBA" id="ARBA00022842"/>
    </source>
</evidence>
<dbReference type="PANTHER" id="PTHR11538:SF41">
    <property type="entry name" value="PHENYLALANINE--TRNA LIGASE, MITOCHONDRIAL"/>
    <property type="match status" value="1"/>
</dbReference>
<name>A0A7C4R607_UNCC3</name>
<sequence>MDLNQIKQQFISRLSEIKDEKSLIDLEIEFLGRKGKLTEILRSLFSLDLVEKKRLGLAANELKEWVNNELKTKNHEIRMQKWGRIAETEKLDINDPKFKIENLKLKIDSGHIHPISNMIFKIERIFEEMGYEVVDSNEIETDYYNFTAVGTPPDHPARDDHDTFYIKDLGDLYKKNLLLRTQTTAMQVRYMQKNKPPIKIIIPGKVYRRDDDATHSPMFHQFECLVVGENITLGELKRAISDAMKKLLGENTNIRFRNSYFPFVEPGLEVDVTCSICGGKGCNVCKNTGWVELLGAGMVHPDVLRAGGIDSEKYSGFAFGAGIERLIMMKHSIPSLKLLYENDIRFLNQF</sequence>
<evidence type="ECO:0000256" key="11">
    <source>
        <dbReference type="ARBA" id="ARBA00023146"/>
    </source>
</evidence>
<dbReference type="InterPro" id="IPR006195">
    <property type="entry name" value="aa-tRNA-synth_II"/>
</dbReference>
<comment type="similarity">
    <text evidence="2 13">Belongs to the class-II aminoacyl-tRNA synthetase family. Phe-tRNA synthetase alpha subunit type 1 subfamily.</text>
</comment>
<dbReference type="GO" id="GO:0004826">
    <property type="term" value="F:phenylalanine-tRNA ligase activity"/>
    <property type="evidence" value="ECO:0007669"/>
    <property type="project" value="UniProtKB-UniRule"/>
</dbReference>
<evidence type="ECO:0000256" key="7">
    <source>
        <dbReference type="ARBA" id="ARBA00022741"/>
    </source>
</evidence>
<keyword evidence="9 13" id="KW-0460">Magnesium</keyword>
<feature type="binding site" evidence="13">
    <location>
        <position position="265"/>
    </location>
    <ligand>
        <name>Mg(2+)</name>
        <dbReference type="ChEBI" id="CHEBI:18420"/>
        <note>shared with beta subunit</note>
    </ligand>
</feature>
<dbReference type="InterPro" id="IPR010978">
    <property type="entry name" value="tRNA-bd_arm"/>
</dbReference>
<evidence type="ECO:0000256" key="8">
    <source>
        <dbReference type="ARBA" id="ARBA00022840"/>
    </source>
</evidence>